<keyword evidence="5" id="KW-0472">Membrane</keyword>
<dbReference type="InterPro" id="IPR052041">
    <property type="entry name" value="Nucleic_acid_metab_PIN/TRAM"/>
</dbReference>
<proteinExistence type="predicted"/>
<evidence type="ECO:0000256" key="3">
    <source>
        <dbReference type="ARBA" id="ARBA00022801"/>
    </source>
</evidence>
<organism evidence="7 8">
    <name type="scientific">Alloiococcus otitis ATCC 51267</name>
    <dbReference type="NCBI Taxonomy" id="883081"/>
    <lineage>
        <taxon>Bacteria</taxon>
        <taxon>Bacillati</taxon>
        <taxon>Bacillota</taxon>
        <taxon>Bacilli</taxon>
        <taxon>Lactobacillales</taxon>
        <taxon>Carnobacteriaceae</taxon>
        <taxon>Alloiococcus</taxon>
    </lineage>
</organism>
<dbReference type="PANTHER" id="PTHR11603:SF147">
    <property type="entry name" value="MEMBRANE PROTEIN"/>
    <property type="match status" value="1"/>
</dbReference>
<keyword evidence="8" id="KW-1185">Reference proteome</keyword>
<evidence type="ECO:0000256" key="2">
    <source>
        <dbReference type="ARBA" id="ARBA00022722"/>
    </source>
</evidence>
<dbReference type="InterPro" id="IPR002716">
    <property type="entry name" value="PIN_dom"/>
</dbReference>
<dbReference type="InterPro" id="IPR002792">
    <property type="entry name" value="TRAM_dom"/>
</dbReference>
<dbReference type="GO" id="GO:0004518">
    <property type="term" value="F:nuclease activity"/>
    <property type="evidence" value="ECO:0007669"/>
    <property type="project" value="UniProtKB-KW"/>
</dbReference>
<feature type="transmembrane region" description="Helical" evidence="5">
    <location>
        <begin position="41"/>
        <end position="59"/>
    </location>
</feature>
<dbReference type="SUPFAM" id="SSF88723">
    <property type="entry name" value="PIN domain-like"/>
    <property type="match status" value="1"/>
</dbReference>
<evidence type="ECO:0000313" key="8">
    <source>
        <dbReference type="Proteomes" id="UP000009875"/>
    </source>
</evidence>
<keyword evidence="4" id="KW-0460">Magnesium</keyword>
<dbReference type="Pfam" id="PF01938">
    <property type="entry name" value="TRAM"/>
    <property type="match status" value="1"/>
</dbReference>
<dbReference type="CDD" id="cd09877">
    <property type="entry name" value="PIN_YacL-like"/>
    <property type="match status" value="1"/>
</dbReference>
<evidence type="ECO:0000256" key="1">
    <source>
        <dbReference type="ARBA" id="ARBA00001946"/>
    </source>
</evidence>
<dbReference type="STRING" id="883081.HMPREF9698_01527"/>
<keyword evidence="5" id="KW-1133">Transmembrane helix</keyword>
<evidence type="ECO:0000256" key="4">
    <source>
        <dbReference type="ARBA" id="ARBA00022842"/>
    </source>
</evidence>
<sequence length="377" mass="42011">MRKLIILLFIFVGGSIGFNNFTDLLDSLPPMSIPTIIYNPWLGMVLGAGIFFIVSLFIVDPILKGLKRLTRFLTDLSLSYLLCGSLGLVFGLIISWLINFSLQTFNIPLLNEVVSAVITFTLAYVGFYIGTSYHQEVADFLKNQQDRRKDQEPDQAGETGHFLKYKVLDTSVIIDGRILGIIRSGFLEGVFVISKYVLQELQYIADSPDSLKRSHGRRGLDILNELQDDDQIQVEMDDQDFEDEAEVDLKLVRLAQNLKGAVITNDYNLNKVAQFQQVPVLNINELANQVKPAIIPGEEMRVTIVKKGTERQQGVAYLENGTMVVVEDGKHYINQSLDVVVTSSLQTNAGRMIFADIADPANVGDPEFGQDQSPADS</sequence>
<comment type="cofactor">
    <cofactor evidence="1">
        <name>Mg(2+)</name>
        <dbReference type="ChEBI" id="CHEBI:18420"/>
    </cofactor>
</comment>
<dbReference type="GO" id="GO:0016787">
    <property type="term" value="F:hydrolase activity"/>
    <property type="evidence" value="ECO:0007669"/>
    <property type="project" value="UniProtKB-KW"/>
</dbReference>
<keyword evidence="3" id="KW-0378">Hydrolase</keyword>
<comment type="caution">
    <text evidence="7">The sequence shown here is derived from an EMBL/GenBank/DDBJ whole genome shotgun (WGS) entry which is preliminary data.</text>
</comment>
<dbReference type="RefSeq" id="WP_003779057.1">
    <property type="nucleotide sequence ID" value="NZ_JH992962.1"/>
</dbReference>
<dbReference type="SMART" id="SM00670">
    <property type="entry name" value="PINc"/>
    <property type="match status" value="1"/>
</dbReference>
<gene>
    <name evidence="7" type="ORF">HMPREF9698_01527</name>
</gene>
<keyword evidence="2" id="KW-0540">Nuclease</keyword>
<dbReference type="InterPro" id="IPR029060">
    <property type="entry name" value="PIN-like_dom_sf"/>
</dbReference>
<protein>
    <recommendedName>
        <fullName evidence="6">TRAM domain-containing protein</fullName>
    </recommendedName>
</protein>
<evidence type="ECO:0000313" key="7">
    <source>
        <dbReference type="EMBL" id="EKU92924.1"/>
    </source>
</evidence>
<dbReference type="PATRIC" id="fig|883081.3.peg.1532"/>
<dbReference type="HOGENOM" id="CLU_050839_0_0_9"/>
<feature type="domain" description="TRAM" evidence="6">
    <location>
        <begin position="293"/>
        <end position="359"/>
    </location>
</feature>
<dbReference type="EMBL" id="AGXA01000031">
    <property type="protein sequence ID" value="EKU92924.1"/>
    <property type="molecule type" value="Genomic_DNA"/>
</dbReference>
<keyword evidence="5" id="KW-0812">Transmembrane</keyword>
<reference evidence="7 8" key="1">
    <citation type="submission" date="2012-09" db="EMBL/GenBank/DDBJ databases">
        <title>The Genome Sequence of Alloiococcus otitis ATCC 51267.</title>
        <authorList>
            <consortium name="The Broad Institute Genome Sequencing Platform"/>
            <person name="Earl A."/>
            <person name="Ward D."/>
            <person name="Feldgarden M."/>
            <person name="Gevers D."/>
            <person name="Huys G."/>
            <person name="Walker B."/>
            <person name="Young S.K."/>
            <person name="Zeng Q."/>
            <person name="Gargeya S."/>
            <person name="Fitzgerald M."/>
            <person name="Haas B."/>
            <person name="Abouelleil A."/>
            <person name="Alvarado L."/>
            <person name="Arachchi H.M."/>
            <person name="Berlin A.M."/>
            <person name="Chapman S.B."/>
            <person name="Goldberg J."/>
            <person name="Griggs A."/>
            <person name="Gujja S."/>
            <person name="Hansen M."/>
            <person name="Howarth C."/>
            <person name="Imamovic A."/>
            <person name="Larimer J."/>
            <person name="McCowen C."/>
            <person name="Montmayeur A."/>
            <person name="Murphy C."/>
            <person name="Neiman D."/>
            <person name="Pearson M."/>
            <person name="Priest M."/>
            <person name="Roberts A."/>
            <person name="Saif S."/>
            <person name="Shea T."/>
            <person name="Sisk P."/>
            <person name="Sykes S."/>
            <person name="Wortman J."/>
            <person name="Nusbaum C."/>
            <person name="Birren B."/>
        </authorList>
    </citation>
    <scope>NUCLEOTIDE SEQUENCE [LARGE SCALE GENOMIC DNA]</scope>
    <source>
        <strain evidence="7 8">ATCC 51267</strain>
    </source>
</reference>
<evidence type="ECO:0000259" key="6">
    <source>
        <dbReference type="PROSITE" id="PS50926"/>
    </source>
</evidence>
<evidence type="ECO:0000256" key="5">
    <source>
        <dbReference type="SAM" id="Phobius"/>
    </source>
</evidence>
<dbReference type="PANTHER" id="PTHR11603">
    <property type="entry name" value="AAA FAMILY ATPASE"/>
    <property type="match status" value="1"/>
</dbReference>
<dbReference type="Pfam" id="PF01850">
    <property type="entry name" value="PIN"/>
    <property type="match status" value="1"/>
</dbReference>
<dbReference type="Gene3D" id="3.40.50.1010">
    <property type="entry name" value="5'-nuclease"/>
    <property type="match status" value="1"/>
</dbReference>
<dbReference type="eggNOG" id="COG4956">
    <property type="taxonomic scope" value="Bacteria"/>
</dbReference>
<feature type="transmembrane region" description="Helical" evidence="5">
    <location>
        <begin position="113"/>
        <end position="133"/>
    </location>
</feature>
<name>K9E6Z8_9LACT</name>
<accession>K9E6Z8</accession>
<dbReference type="Proteomes" id="UP000009875">
    <property type="component" value="Unassembled WGS sequence"/>
</dbReference>
<dbReference type="OrthoDB" id="9780734at2"/>
<dbReference type="AlphaFoldDB" id="K9E6Z8"/>
<feature type="transmembrane region" description="Helical" evidence="5">
    <location>
        <begin position="80"/>
        <end position="101"/>
    </location>
</feature>
<dbReference type="PROSITE" id="PS50926">
    <property type="entry name" value="TRAM"/>
    <property type="match status" value="1"/>
</dbReference>